<accession>G4TVR7</accession>
<evidence type="ECO:0000313" key="4">
    <source>
        <dbReference type="Proteomes" id="UP000007148"/>
    </source>
</evidence>
<dbReference type="OrthoDB" id="8830751at2759"/>
<dbReference type="PANTHER" id="PTHR24072">
    <property type="entry name" value="RHO FAMILY GTPASE"/>
    <property type="match status" value="1"/>
</dbReference>
<name>G4TVR7_SERID</name>
<dbReference type="InterPro" id="IPR003578">
    <property type="entry name" value="Small_GTPase_Rho"/>
</dbReference>
<reference evidence="3 4" key="1">
    <citation type="journal article" date="2011" name="PLoS Pathog.">
        <title>Endophytic Life Strategies Decoded by Genome and Transcriptome Analyses of the Mutualistic Root Symbiont Piriformospora indica.</title>
        <authorList>
            <person name="Zuccaro A."/>
            <person name="Lahrmann U."/>
            <person name="Guldener U."/>
            <person name="Langen G."/>
            <person name="Pfiffi S."/>
            <person name="Biedenkopf D."/>
            <person name="Wong P."/>
            <person name="Samans B."/>
            <person name="Grimm C."/>
            <person name="Basiewicz M."/>
            <person name="Murat C."/>
            <person name="Martin F."/>
            <person name="Kogel K.H."/>
        </authorList>
    </citation>
    <scope>NUCLEOTIDE SEQUENCE [LARGE SCALE GENOMIC DNA]</scope>
    <source>
        <strain evidence="3 4">DSM 11827</strain>
    </source>
</reference>
<evidence type="ECO:0000256" key="2">
    <source>
        <dbReference type="ARBA" id="ARBA00023134"/>
    </source>
</evidence>
<dbReference type="GO" id="GO:0007264">
    <property type="term" value="P:small GTPase-mediated signal transduction"/>
    <property type="evidence" value="ECO:0007669"/>
    <property type="project" value="InterPro"/>
</dbReference>
<dbReference type="InParanoid" id="G4TVR7"/>
<dbReference type="HOGENOM" id="CLU_2441682_0_0_1"/>
<organism evidence="3 4">
    <name type="scientific">Serendipita indica (strain DSM 11827)</name>
    <name type="common">Root endophyte fungus</name>
    <name type="synonym">Piriformospora indica</name>
    <dbReference type="NCBI Taxonomy" id="1109443"/>
    <lineage>
        <taxon>Eukaryota</taxon>
        <taxon>Fungi</taxon>
        <taxon>Dikarya</taxon>
        <taxon>Basidiomycota</taxon>
        <taxon>Agaricomycotina</taxon>
        <taxon>Agaricomycetes</taxon>
        <taxon>Sebacinales</taxon>
        <taxon>Serendipitaceae</taxon>
        <taxon>Serendipita</taxon>
    </lineage>
</organism>
<dbReference type="EMBL" id="CAFZ01000445">
    <property type="protein sequence ID" value="CCA75410.1"/>
    <property type="molecule type" value="Genomic_DNA"/>
</dbReference>
<keyword evidence="2" id="KW-0342">GTP-binding</keyword>
<sequence>MSLSASPGVEAIHPRTRSLVLRGSLIRVPFLSDIPTRDSMWDIPPQDDYTRLRSSYYPDTDIFAFCFAVDRPESLQSVCDKWVPEILYFG</sequence>
<dbReference type="eggNOG" id="KOG0393">
    <property type="taxonomic scope" value="Eukaryota"/>
</dbReference>
<dbReference type="Gene3D" id="3.40.50.300">
    <property type="entry name" value="P-loop containing nucleotide triphosphate hydrolases"/>
    <property type="match status" value="1"/>
</dbReference>
<protein>
    <submittedName>
        <fullName evidence="3">Uncharacterized protein</fullName>
    </submittedName>
</protein>
<comment type="caution">
    <text evidence="3">The sequence shown here is derived from an EMBL/GenBank/DDBJ whole genome shotgun (WGS) entry which is preliminary data.</text>
</comment>
<dbReference type="SUPFAM" id="SSF52540">
    <property type="entry name" value="P-loop containing nucleoside triphosphate hydrolases"/>
    <property type="match status" value="1"/>
</dbReference>
<dbReference type="GO" id="GO:0003924">
    <property type="term" value="F:GTPase activity"/>
    <property type="evidence" value="ECO:0007669"/>
    <property type="project" value="InterPro"/>
</dbReference>
<evidence type="ECO:0000313" key="3">
    <source>
        <dbReference type="EMBL" id="CCA75410.1"/>
    </source>
</evidence>
<proteinExistence type="predicted"/>
<dbReference type="Proteomes" id="UP000007148">
    <property type="component" value="Unassembled WGS sequence"/>
</dbReference>
<dbReference type="AlphaFoldDB" id="G4TVR7"/>
<dbReference type="STRING" id="1109443.G4TVR7"/>
<dbReference type="Pfam" id="PF00071">
    <property type="entry name" value="Ras"/>
    <property type="match status" value="1"/>
</dbReference>
<gene>
    <name evidence="3" type="ORF">PIIN_09393</name>
</gene>
<evidence type="ECO:0000256" key="1">
    <source>
        <dbReference type="ARBA" id="ARBA00022741"/>
    </source>
</evidence>
<keyword evidence="1" id="KW-0547">Nucleotide-binding</keyword>
<dbReference type="InterPro" id="IPR027417">
    <property type="entry name" value="P-loop_NTPase"/>
</dbReference>
<dbReference type="InterPro" id="IPR001806">
    <property type="entry name" value="Small_GTPase"/>
</dbReference>
<dbReference type="GO" id="GO:0005525">
    <property type="term" value="F:GTP binding"/>
    <property type="evidence" value="ECO:0007669"/>
    <property type="project" value="UniProtKB-KW"/>
</dbReference>
<keyword evidence="4" id="KW-1185">Reference proteome</keyword>